<sequence length="236" mass="25771">MFIKCSFNIKRTLKEGLMILTVGNTKGGVGKTTLAVQIAIFRALQGRDVWLIDGDRQGTAASAISIRTEANQKPGIACAQYSDGPTLRGQIQQQKNKWDDIIIDAGGRDSTALRASLILSDVLLVPFAPRSYDVWALDDMAKLIDEARSVRDGLNCFAVMNQADPGLYSSDNSEAASAVSEVKQFRYLDMPIRRRKAFSNASGAGLSVSEMPVKDAKACKELSKLVEYVFNIKNES</sequence>
<dbReference type="SUPFAM" id="SSF52540">
    <property type="entry name" value="P-loop containing nucleoside triphosphate hydrolases"/>
    <property type="match status" value="1"/>
</dbReference>
<feature type="domain" description="CobQ/CobB/MinD/ParA nucleotide binding" evidence="1">
    <location>
        <begin position="21"/>
        <end position="207"/>
    </location>
</feature>
<dbReference type="PANTHER" id="PTHR13696">
    <property type="entry name" value="P-LOOP CONTAINING NUCLEOSIDE TRIPHOSPHATE HYDROLASE"/>
    <property type="match status" value="1"/>
</dbReference>
<dbReference type="InterPro" id="IPR002586">
    <property type="entry name" value="CobQ/CobB/MinD/ParA_Nub-bd_dom"/>
</dbReference>
<keyword evidence="3" id="KW-1185">Reference proteome</keyword>
<dbReference type="PIRSF" id="PIRSF009320">
    <property type="entry name" value="Nuc_binding_HP_1000"/>
    <property type="match status" value="1"/>
</dbReference>
<name>A0ABQ5WEN3_GLUJA</name>
<dbReference type="Proteomes" id="UP001156613">
    <property type="component" value="Unassembled WGS sequence"/>
</dbReference>
<dbReference type="InterPro" id="IPR027417">
    <property type="entry name" value="P-loop_NTPase"/>
</dbReference>
<accession>A0ABQ5WEN3</accession>
<organism evidence="2 3">
    <name type="scientific">Gluconobacter japonicus</name>
    <dbReference type="NCBI Taxonomy" id="376620"/>
    <lineage>
        <taxon>Bacteria</taxon>
        <taxon>Pseudomonadati</taxon>
        <taxon>Pseudomonadota</taxon>
        <taxon>Alphaproteobacteria</taxon>
        <taxon>Acetobacterales</taxon>
        <taxon>Acetobacteraceae</taxon>
        <taxon>Gluconobacter</taxon>
    </lineage>
</organism>
<protein>
    <submittedName>
        <fullName evidence="2">Chromosome partitioning protein ParA</fullName>
    </submittedName>
</protein>
<dbReference type="EMBL" id="BSNT01000005">
    <property type="protein sequence ID" value="GLQ58241.1"/>
    <property type="molecule type" value="Genomic_DNA"/>
</dbReference>
<proteinExistence type="predicted"/>
<evidence type="ECO:0000259" key="1">
    <source>
        <dbReference type="Pfam" id="PF01656"/>
    </source>
</evidence>
<reference evidence="3" key="1">
    <citation type="journal article" date="2019" name="Int. J. Syst. Evol. Microbiol.">
        <title>The Global Catalogue of Microorganisms (GCM) 10K type strain sequencing project: providing services to taxonomists for standard genome sequencing and annotation.</title>
        <authorList>
            <consortium name="The Broad Institute Genomics Platform"/>
            <consortium name="The Broad Institute Genome Sequencing Center for Infectious Disease"/>
            <person name="Wu L."/>
            <person name="Ma J."/>
        </authorList>
    </citation>
    <scope>NUCLEOTIDE SEQUENCE [LARGE SCALE GENOMIC DNA]</scope>
    <source>
        <strain evidence="3">NBRC 3271</strain>
    </source>
</reference>
<comment type="caution">
    <text evidence="2">The sequence shown here is derived from an EMBL/GenBank/DDBJ whole genome shotgun (WGS) entry which is preliminary data.</text>
</comment>
<dbReference type="InterPro" id="IPR050678">
    <property type="entry name" value="DNA_Partitioning_ATPase"/>
</dbReference>
<evidence type="ECO:0000313" key="2">
    <source>
        <dbReference type="EMBL" id="GLQ58241.1"/>
    </source>
</evidence>
<dbReference type="PANTHER" id="PTHR13696:SF96">
    <property type="entry name" value="COBQ_COBB_MIND_PARA NUCLEOTIDE BINDING DOMAIN-CONTAINING PROTEIN"/>
    <property type="match status" value="1"/>
</dbReference>
<dbReference type="Pfam" id="PF01656">
    <property type="entry name" value="CbiA"/>
    <property type="match status" value="1"/>
</dbReference>
<evidence type="ECO:0000313" key="3">
    <source>
        <dbReference type="Proteomes" id="UP001156613"/>
    </source>
</evidence>
<gene>
    <name evidence="2" type="ORF">GCM10010937_00410</name>
</gene>
<dbReference type="CDD" id="cd02042">
    <property type="entry name" value="ParAB_family"/>
    <property type="match status" value="1"/>
</dbReference>
<dbReference type="Gene3D" id="3.40.50.300">
    <property type="entry name" value="P-loop containing nucleotide triphosphate hydrolases"/>
    <property type="match status" value="1"/>
</dbReference>